<reference evidence="1" key="1">
    <citation type="submission" date="2012-05" db="EMBL/GenBank/DDBJ databases">
        <authorList>
            <person name="Krishnakumar V."/>
            <person name="Cheung F."/>
            <person name="Xiao Y."/>
            <person name="Chan A."/>
            <person name="Moskal W.A."/>
            <person name="Town C.D."/>
        </authorList>
    </citation>
    <scope>NUCLEOTIDE SEQUENCE</scope>
</reference>
<sequence length="66" mass="7595">MVCAPEIFSFEQQISIMLLPLTSFYFLLSVQFPKWLFLFTSESSQNNITLQVCINSGACFSFQVMK</sequence>
<dbReference type="EMBL" id="BT136662">
    <property type="protein sequence ID" value="AFK36457.1"/>
    <property type="molecule type" value="mRNA"/>
</dbReference>
<protein>
    <submittedName>
        <fullName evidence="1">Uncharacterized protein</fullName>
    </submittedName>
</protein>
<dbReference type="AlphaFoldDB" id="I3S865"/>
<name>I3S865_LOTJA</name>
<accession>I3S865</accession>
<organism evidence="1">
    <name type="scientific">Lotus japonicus</name>
    <name type="common">Lotus corniculatus var. japonicus</name>
    <dbReference type="NCBI Taxonomy" id="34305"/>
    <lineage>
        <taxon>Eukaryota</taxon>
        <taxon>Viridiplantae</taxon>
        <taxon>Streptophyta</taxon>
        <taxon>Embryophyta</taxon>
        <taxon>Tracheophyta</taxon>
        <taxon>Spermatophyta</taxon>
        <taxon>Magnoliopsida</taxon>
        <taxon>eudicotyledons</taxon>
        <taxon>Gunneridae</taxon>
        <taxon>Pentapetalae</taxon>
        <taxon>rosids</taxon>
        <taxon>fabids</taxon>
        <taxon>Fabales</taxon>
        <taxon>Fabaceae</taxon>
        <taxon>Papilionoideae</taxon>
        <taxon>50 kb inversion clade</taxon>
        <taxon>NPAAA clade</taxon>
        <taxon>Hologalegina</taxon>
        <taxon>robinioid clade</taxon>
        <taxon>Loteae</taxon>
        <taxon>Lotus</taxon>
    </lineage>
</organism>
<evidence type="ECO:0000313" key="1">
    <source>
        <dbReference type="EMBL" id="AFK36457.1"/>
    </source>
</evidence>
<proteinExistence type="evidence at transcript level"/>